<keyword evidence="2" id="KW-0472">Membrane</keyword>
<proteinExistence type="predicted"/>
<protein>
    <submittedName>
        <fullName evidence="3">Uncharacterized protein</fullName>
    </submittedName>
</protein>
<keyword evidence="2" id="KW-0812">Transmembrane</keyword>
<accession>A0AAV9XM97</accession>
<dbReference type="PANTHER" id="PTHR45725:SF1">
    <property type="entry name" value="DISHEVELLED ASSOCIATED ACTIVATOR OF MORPHOGENESIS, ISOFORM D"/>
    <property type="match status" value="1"/>
</dbReference>
<evidence type="ECO:0000313" key="3">
    <source>
        <dbReference type="EMBL" id="KAK6542895.1"/>
    </source>
</evidence>
<dbReference type="PANTHER" id="PTHR45725">
    <property type="entry name" value="FORMIN HOMOLOGY 2 FAMILY MEMBER"/>
    <property type="match status" value="1"/>
</dbReference>
<name>A0AAV9XM97_9PEZI</name>
<feature type="compositionally biased region" description="Pro residues" evidence="1">
    <location>
        <begin position="384"/>
        <end position="397"/>
    </location>
</feature>
<sequence>MANQLNRRISLSDIENPEAPIASSSTQPAGPLPPKYLEYKPGGREEFFKDLEAYQAAAQIYLQHQNAIAAAANSPVEAAAPSYDAVSEINLITIHETKLFRKRILGTLRAIRDFIERRRRTPKWSNCFGLTENIRLILAAVLAVGMVAGIVTMSILFRQVSGLIALSIFLLVHLGSTFFLVRNHRVKSKLIEALQVGLAKVEVFERIDDKNLGLIQRGIDQTLNPLFWIESQRRMEEAIPDETRAILPPPIPIDIPPPPLEDGMELGVVGYSGMAPPLHPLYTDTIHGTAPTALEMLAPRLPPTARRSATTPPPPSITPPPPSTTASPPSVTTPPISTTTTNGTEVATAEIRSVTPPPRTATLPTSSTPHVPISINTTETRSATPPPPSTTPPPRSITPPIAEHVPETVIPPPQAATPSPAPTATPPPPTSSPPPPPVDVTN</sequence>
<dbReference type="EMBL" id="JAVHJO010000002">
    <property type="protein sequence ID" value="KAK6542895.1"/>
    <property type="molecule type" value="Genomic_DNA"/>
</dbReference>
<gene>
    <name evidence="3" type="ORF">TWF694_006834</name>
</gene>
<dbReference type="Proteomes" id="UP001365542">
    <property type="component" value="Unassembled WGS sequence"/>
</dbReference>
<dbReference type="GO" id="GO:0030838">
    <property type="term" value="P:positive regulation of actin filament polymerization"/>
    <property type="evidence" value="ECO:0007669"/>
    <property type="project" value="TreeGrafter"/>
</dbReference>
<comment type="caution">
    <text evidence="3">The sequence shown here is derived from an EMBL/GenBank/DDBJ whole genome shotgun (WGS) entry which is preliminary data.</text>
</comment>
<feature type="compositionally biased region" description="Pro residues" evidence="1">
    <location>
        <begin position="409"/>
        <end position="442"/>
    </location>
</feature>
<dbReference type="AlphaFoldDB" id="A0AAV9XM97"/>
<feature type="region of interest" description="Disordered" evidence="1">
    <location>
        <begin position="303"/>
        <end position="442"/>
    </location>
</feature>
<evidence type="ECO:0000313" key="4">
    <source>
        <dbReference type="Proteomes" id="UP001365542"/>
    </source>
</evidence>
<feature type="transmembrane region" description="Helical" evidence="2">
    <location>
        <begin position="163"/>
        <end position="181"/>
    </location>
</feature>
<feature type="transmembrane region" description="Helical" evidence="2">
    <location>
        <begin position="136"/>
        <end position="157"/>
    </location>
</feature>
<evidence type="ECO:0000256" key="2">
    <source>
        <dbReference type="SAM" id="Phobius"/>
    </source>
</evidence>
<feature type="compositionally biased region" description="Pro residues" evidence="1">
    <location>
        <begin position="311"/>
        <end position="323"/>
    </location>
</feature>
<keyword evidence="4" id="KW-1185">Reference proteome</keyword>
<dbReference type="InterPro" id="IPR051425">
    <property type="entry name" value="Formin_Homology"/>
</dbReference>
<feature type="compositionally biased region" description="Low complexity" evidence="1">
    <location>
        <begin position="324"/>
        <end position="350"/>
    </location>
</feature>
<keyword evidence="2" id="KW-1133">Transmembrane helix</keyword>
<evidence type="ECO:0000256" key="1">
    <source>
        <dbReference type="SAM" id="MobiDB-lite"/>
    </source>
</evidence>
<reference evidence="3 4" key="1">
    <citation type="submission" date="2019-10" db="EMBL/GenBank/DDBJ databases">
        <authorList>
            <person name="Palmer J.M."/>
        </authorList>
    </citation>
    <scope>NUCLEOTIDE SEQUENCE [LARGE SCALE GENOMIC DNA]</scope>
    <source>
        <strain evidence="3 4">TWF694</strain>
    </source>
</reference>
<organism evidence="3 4">
    <name type="scientific">Orbilia ellipsospora</name>
    <dbReference type="NCBI Taxonomy" id="2528407"/>
    <lineage>
        <taxon>Eukaryota</taxon>
        <taxon>Fungi</taxon>
        <taxon>Dikarya</taxon>
        <taxon>Ascomycota</taxon>
        <taxon>Pezizomycotina</taxon>
        <taxon>Orbiliomycetes</taxon>
        <taxon>Orbiliales</taxon>
        <taxon>Orbiliaceae</taxon>
        <taxon>Orbilia</taxon>
    </lineage>
</organism>